<organism evidence="2 3">
    <name type="scientific">Acidothermus cellulolyticus (strain ATCC 43068 / DSM 8971 / 11B)</name>
    <dbReference type="NCBI Taxonomy" id="351607"/>
    <lineage>
        <taxon>Bacteria</taxon>
        <taxon>Bacillati</taxon>
        <taxon>Actinomycetota</taxon>
        <taxon>Actinomycetes</taxon>
        <taxon>Acidothermales</taxon>
        <taxon>Acidothermaceae</taxon>
        <taxon>Acidothermus</taxon>
    </lineage>
</organism>
<reference evidence="2 3" key="1">
    <citation type="journal article" date="2009" name="Genome Res.">
        <title>Complete genome of the cellulolytic thermophile Acidothermus cellulolyticus 11B provides insights into its ecophysiological and evolutionary adaptations.</title>
        <authorList>
            <person name="Barabote R.D."/>
            <person name="Xie G."/>
            <person name="Leu D.H."/>
            <person name="Normand P."/>
            <person name="Necsulea A."/>
            <person name="Daubin V."/>
            <person name="Medigue C."/>
            <person name="Adney W.S."/>
            <person name="Xu X.C."/>
            <person name="Lapidus A."/>
            <person name="Parales R.E."/>
            <person name="Detter C."/>
            <person name="Pujic P."/>
            <person name="Bruce D."/>
            <person name="Lavire C."/>
            <person name="Challacombe J.F."/>
            <person name="Brettin T.S."/>
            <person name="Berry A.M."/>
        </authorList>
    </citation>
    <scope>NUCLEOTIDE SEQUENCE [LARGE SCALE GENOMIC DNA]</scope>
    <source>
        <strain evidence="3">ATCC 43068 / DSM 8971 / 11B</strain>
    </source>
</reference>
<dbReference type="SUPFAM" id="SSF56281">
    <property type="entry name" value="Metallo-hydrolase/oxidoreductase"/>
    <property type="match status" value="1"/>
</dbReference>
<dbReference type="Proteomes" id="UP000008221">
    <property type="component" value="Chromosome"/>
</dbReference>
<accession>A0LVJ7</accession>
<keyword evidence="3" id="KW-1185">Reference proteome</keyword>
<dbReference type="CDD" id="cd07716">
    <property type="entry name" value="RNaseZ_short-form-like_MBL-fold"/>
    <property type="match status" value="1"/>
</dbReference>
<feature type="domain" description="Metallo-beta-lactamase" evidence="1">
    <location>
        <begin position="18"/>
        <end position="211"/>
    </location>
</feature>
<dbReference type="InParanoid" id="A0LVJ7"/>
<dbReference type="STRING" id="351607.Acel_1685"/>
<dbReference type="HOGENOM" id="CLU_031317_3_0_11"/>
<protein>
    <submittedName>
        <fullName evidence="2">Beta-lactamase domain protein</fullName>
    </submittedName>
</protein>
<name>A0LVJ7_ACIC1</name>
<proteinExistence type="predicted"/>
<dbReference type="PANTHER" id="PTHR46018:SF4">
    <property type="entry name" value="METALLO-HYDROLASE YHFI-RELATED"/>
    <property type="match status" value="1"/>
</dbReference>
<dbReference type="Gene3D" id="3.60.15.10">
    <property type="entry name" value="Ribonuclease Z/Hydroxyacylglutathione hydrolase-like"/>
    <property type="match status" value="1"/>
</dbReference>
<dbReference type="AlphaFoldDB" id="A0LVJ7"/>
<dbReference type="KEGG" id="ace:Acel_1685"/>
<dbReference type="EMBL" id="CP000481">
    <property type="protein sequence ID" value="ABK53457.1"/>
    <property type="molecule type" value="Genomic_DNA"/>
</dbReference>
<evidence type="ECO:0000259" key="1">
    <source>
        <dbReference type="SMART" id="SM00849"/>
    </source>
</evidence>
<dbReference type="GO" id="GO:0042781">
    <property type="term" value="F:3'-tRNA processing endoribonuclease activity"/>
    <property type="evidence" value="ECO:0007669"/>
    <property type="project" value="TreeGrafter"/>
</dbReference>
<dbReference type="InterPro" id="IPR036866">
    <property type="entry name" value="RibonucZ/Hydroxyglut_hydro"/>
</dbReference>
<dbReference type="eggNOG" id="COG1234">
    <property type="taxonomic scope" value="Bacteria"/>
</dbReference>
<dbReference type="InterPro" id="IPR001279">
    <property type="entry name" value="Metallo-B-lactamas"/>
</dbReference>
<evidence type="ECO:0000313" key="2">
    <source>
        <dbReference type="EMBL" id="ABK53457.1"/>
    </source>
</evidence>
<dbReference type="SMART" id="SM00849">
    <property type="entry name" value="Lactamase_B"/>
    <property type="match status" value="1"/>
</dbReference>
<evidence type="ECO:0000313" key="3">
    <source>
        <dbReference type="Proteomes" id="UP000008221"/>
    </source>
</evidence>
<dbReference type="OrthoDB" id="9800940at2"/>
<dbReference type="RefSeq" id="WP_011720520.1">
    <property type="nucleotide sequence ID" value="NC_008578.1"/>
</dbReference>
<sequence length="245" mass="26333">MRWTVIGCSGSFPGPANACSSYLVEHDGFRLLIDIGNGALGALQNFCDPRDVDAVVVSHLHGDHWLDLVPLAYARPHHPDGRVPPSLPVLLPDPQPLYVLTGKDAAALRPVFDVRPIVDGEVGPFSVTFIPTVHPVNTYAMRIRVGGISIGYTADTAWSDRLAPFFSGVDLLVAEATFPARENGPPGLHLTAVEAAELANRSGAGRLLLTHIPPWLDPQVQYADAVATFTGRVDLARPGWSVRLD</sequence>
<dbReference type="PANTHER" id="PTHR46018">
    <property type="entry name" value="ZINC PHOSPHODIESTERASE ELAC PROTEIN 1"/>
    <property type="match status" value="1"/>
</dbReference>
<dbReference type="Pfam" id="PF12706">
    <property type="entry name" value="Lactamase_B_2"/>
    <property type="match status" value="1"/>
</dbReference>
<gene>
    <name evidence="2" type="ordered locus">Acel_1685</name>
</gene>